<accession>A0AAU2VMM8</accession>
<evidence type="ECO:0000313" key="2">
    <source>
        <dbReference type="EMBL" id="WTW68588.1"/>
    </source>
</evidence>
<keyword evidence="1" id="KW-0472">Membrane</keyword>
<protein>
    <recommendedName>
        <fullName evidence="3">Secreted protein</fullName>
    </recommendedName>
</protein>
<keyword evidence="1" id="KW-0812">Transmembrane</keyword>
<evidence type="ECO:0000256" key="1">
    <source>
        <dbReference type="SAM" id="Phobius"/>
    </source>
</evidence>
<dbReference type="AlphaFoldDB" id="A0AAU2VMM8"/>
<reference evidence="2" key="1">
    <citation type="submission" date="2022-10" db="EMBL/GenBank/DDBJ databases">
        <title>The complete genomes of actinobacterial strains from the NBC collection.</title>
        <authorList>
            <person name="Joergensen T.S."/>
            <person name="Alvarez Arevalo M."/>
            <person name="Sterndorff E.B."/>
            <person name="Faurdal D."/>
            <person name="Vuksanovic O."/>
            <person name="Mourched A.-S."/>
            <person name="Charusanti P."/>
            <person name="Shaw S."/>
            <person name="Blin K."/>
            <person name="Weber T."/>
        </authorList>
    </citation>
    <scope>NUCLEOTIDE SEQUENCE</scope>
    <source>
        <strain evidence="2">NBC_00008</strain>
    </source>
</reference>
<name>A0AAU2VMM8_9ACTN</name>
<proteinExistence type="predicted"/>
<keyword evidence="1" id="KW-1133">Transmembrane helix</keyword>
<sequence>MDSAVVGLIGTVVGAVSGVLGTLATTRLGGTEQRRTQRGQSEREGRSIAYSNLVNGCSRTYRIGYAAHVAVQAVPGVQRSPHLADSLAGFRPAVDTALEAVSLVRLHGPDKVARAANNLASAMTSWCREVEDLYDGQGDEQRASEAIELYEEMEERFLTLGRETLSRELVR</sequence>
<organism evidence="2">
    <name type="scientific">Streptomyces sp. NBC_00008</name>
    <dbReference type="NCBI Taxonomy" id="2903610"/>
    <lineage>
        <taxon>Bacteria</taxon>
        <taxon>Bacillati</taxon>
        <taxon>Actinomycetota</taxon>
        <taxon>Actinomycetes</taxon>
        <taxon>Kitasatosporales</taxon>
        <taxon>Streptomycetaceae</taxon>
        <taxon>Streptomyces</taxon>
    </lineage>
</organism>
<gene>
    <name evidence="2" type="ORF">OG398_10115</name>
</gene>
<feature type="transmembrane region" description="Helical" evidence="1">
    <location>
        <begin position="6"/>
        <end position="28"/>
    </location>
</feature>
<dbReference type="EMBL" id="CP108313">
    <property type="protein sequence ID" value="WTW68588.1"/>
    <property type="molecule type" value="Genomic_DNA"/>
</dbReference>
<evidence type="ECO:0008006" key="3">
    <source>
        <dbReference type="Google" id="ProtNLM"/>
    </source>
</evidence>